<dbReference type="CDD" id="cd00051">
    <property type="entry name" value="EFh"/>
    <property type="match status" value="1"/>
</dbReference>
<comment type="caution">
    <text evidence="5">The sequence shown here is derived from an EMBL/GenBank/DDBJ whole genome shotgun (WGS) entry which is preliminary data.</text>
</comment>
<protein>
    <recommendedName>
        <fullName evidence="3">EF-hand domain-containing protein</fullName>
    </recommendedName>
</protein>
<dbReference type="FunFam" id="1.10.238.10:FF:000003">
    <property type="entry name" value="Calmodulin A"/>
    <property type="match status" value="1"/>
</dbReference>
<dbReference type="AlphaFoldDB" id="A0A8S2GWQ0"/>
<dbReference type="InterPro" id="IPR050145">
    <property type="entry name" value="Centrin_CML-like"/>
</dbReference>
<keyword evidence="1" id="KW-0677">Repeat</keyword>
<evidence type="ECO:0000313" key="5">
    <source>
        <dbReference type="EMBL" id="CAF3570324.1"/>
    </source>
</evidence>
<dbReference type="GO" id="GO:0005509">
    <property type="term" value="F:calcium ion binding"/>
    <property type="evidence" value="ECO:0007669"/>
    <property type="project" value="InterPro"/>
</dbReference>
<dbReference type="SUPFAM" id="SSF47473">
    <property type="entry name" value="EF-hand"/>
    <property type="match status" value="1"/>
</dbReference>
<dbReference type="InterPro" id="IPR002048">
    <property type="entry name" value="EF_hand_dom"/>
</dbReference>
<dbReference type="PANTHER" id="PTHR23050">
    <property type="entry name" value="CALCIUM BINDING PROTEIN"/>
    <property type="match status" value="1"/>
</dbReference>
<keyword evidence="2" id="KW-0106">Calcium</keyword>
<dbReference type="Proteomes" id="UP000677228">
    <property type="component" value="Unassembled WGS sequence"/>
</dbReference>
<dbReference type="Gene3D" id="1.10.238.10">
    <property type="entry name" value="EF-hand"/>
    <property type="match status" value="2"/>
</dbReference>
<gene>
    <name evidence="4" type="ORF">OVA965_LOCUS3979</name>
    <name evidence="5" type="ORF">TMI583_LOCUS3977</name>
</gene>
<dbReference type="Pfam" id="PF13499">
    <property type="entry name" value="EF-hand_7"/>
    <property type="match status" value="1"/>
</dbReference>
<name>A0A8S2GWQ0_9BILA</name>
<dbReference type="Proteomes" id="UP000682733">
    <property type="component" value="Unassembled WGS sequence"/>
</dbReference>
<accession>A0A8S2GWQ0</accession>
<dbReference type="PROSITE" id="PS50222">
    <property type="entry name" value="EF_HAND_2"/>
    <property type="match status" value="3"/>
</dbReference>
<reference evidence="5" key="1">
    <citation type="submission" date="2021-02" db="EMBL/GenBank/DDBJ databases">
        <authorList>
            <person name="Nowell W R."/>
        </authorList>
    </citation>
    <scope>NUCLEOTIDE SEQUENCE</scope>
</reference>
<evidence type="ECO:0000256" key="2">
    <source>
        <dbReference type="ARBA" id="ARBA00022837"/>
    </source>
</evidence>
<feature type="domain" description="EF-hand" evidence="3">
    <location>
        <begin position="152"/>
        <end position="182"/>
    </location>
</feature>
<dbReference type="InterPro" id="IPR011992">
    <property type="entry name" value="EF-hand-dom_pair"/>
</dbReference>
<evidence type="ECO:0000256" key="1">
    <source>
        <dbReference type="ARBA" id="ARBA00022737"/>
    </source>
</evidence>
<feature type="domain" description="EF-hand" evidence="3">
    <location>
        <begin position="47"/>
        <end position="82"/>
    </location>
</feature>
<dbReference type="PROSITE" id="PS00018">
    <property type="entry name" value="EF_HAND_1"/>
    <property type="match status" value="1"/>
</dbReference>
<feature type="domain" description="EF-hand" evidence="3">
    <location>
        <begin position="116"/>
        <end position="151"/>
    </location>
</feature>
<sequence>MLEEIKSKDGNIDDCIDQIIDRCAPVFLQKLGSRVDTLEQRFDDLKQCFSEQDELLKHQDQHQSGKISRNELKNVLNALNIQVSDNELKQIMSQIDGDIESDKFCRVMGQTYFKKYTREELQDTFRKFDSDGSGYIQARELKTIMSGLGKRMKQNEIDQKIKSLDTTGDGQIRFDEFVKLCD</sequence>
<evidence type="ECO:0000313" key="6">
    <source>
        <dbReference type="Proteomes" id="UP000682733"/>
    </source>
</evidence>
<dbReference type="EMBL" id="CAJNOK010001008">
    <property type="protein sequence ID" value="CAF0787939.1"/>
    <property type="molecule type" value="Genomic_DNA"/>
</dbReference>
<dbReference type="EMBL" id="CAJOBA010001008">
    <property type="protein sequence ID" value="CAF3570324.1"/>
    <property type="molecule type" value="Genomic_DNA"/>
</dbReference>
<organism evidence="5 6">
    <name type="scientific">Didymodactylos carnosus</name>
    <dbReference type="NCBI Taxonomy" id="1234261"/>
    <lineage>
        <taxon>Eukaryota</taxon>
        <taxon>Metazoa</taxon>
        <taxon>Spiralia</taxon>
        <taxon>Gnathifera</taxon>
        <taxon>Rotifera</taxon>
        <taxon>Eurotatoria</taxon>
        <taxon>Bdelloidea</taxon>
        <taxon>Philodinida</taxon>
        <taxon>Philodinidae</taxon>
        <taxon>Didymodactylos</taxon>
    </lineage>
</organism>
<dbReference type="SMART" id="SM00054">
    <property type="entry name" value="EFh"/>
    <property type="match status" value="3"/>
</dbReference>
<dbReference type="InterPro" id="IPR018247">
    <property type="entry name" value="EF_Hand_1_Ca_BS"/>
</dbReference>
<proteinExistence type="predicted"/>
<evidence type="ECO:0000313" key="4">
    <source>
        <dbReference type="EMBL" id="CAF0787939.1"/>
    </source>
</evidence>
<evidence type="ECO:0000259" key="3">
    <source>
        <dbReference type="PROSITE" id="PS50222"/>
    </source>
</evidence>